<dbReference type="EC" id="2.7.7.2" evidence="14"/>
<evidence type="ECO:0000313" key="16">
    <source>
        <dbReference type="EMBL" id="MFC1573490.1"/>
    </source>
</evidence>
<keyword evidence="5 14" id="KW-0808">Transferase</keyword>
<keyword evidence="17" id="KW-1185">Reference proteome</keyword>
<evidence type="ECO:0000256" key="3">
    <source>
        <dbReference type="ARBA" id="ARBA00022630"/>
    </source>
</evidence>
<dbReference type="NCBIfam" id="TIGR00125">
    <property type="entry name" value="cyt_tran_rel"/>
    <property type="match status" value="1"/>
</dbReference>
<reference evidence="16 17" key="1">
    <citation type="submission" date="2024-09" db="EMBL/GenBank/DDBJ databases">
        <authorList>
            <person name="D'Angelo T."/>
        </authorList>
    </citation>
    <scope>NUCLEOTIDE SEQUENCE [LARGE SCALE GENOMIC DNA]</scope>
    <source>
        <strain evidence="16">SAG AM-320-E07</strain>
    </source>
</reference>
<name>A0ABV6YMF0_UNCEI</name>
<evidence type="ECO:0000256" key="5">
    <source>
        <dbReference type="ARBA" id="ARBA00022679"/>
    </source>
</evidence>
<evidence type="ECO:0000256" key="12">
    <source>
        <dbReference type="ARBA" id="ARBA00047880"/>
    </source>
</evidence>
<sequence length="318" mass="34332">MSDSIAAPGDRAVVTIGVFDGVHLGHQALIERTRKAASRDGAVATVVTFDPPPVALFAPPREPFQITPRREKTALMAELGIERALILPFTERLAAKQAREFLETVLLSELKLTGVIVGHDFSFGADREGDARLLESLGSELGFWVEIEPPVERAGARISSTRIRQHLRRGEVLLASELLGRRFTVEGQVVPGQGMGGRLLVPTANLEVEVDQMLPAPGVYIVEATTTATGGSFAGVANVGLAPTVGAGSERLVEVHLLGYHGDLVGENLRVAFADWLREAKRFPDLTSLRRAIEDDIQVAKRRFAGGLQNRLVSHTAM</sequence>
<keyword evidence="3 14" id="KW-0285">Flavoprotein</keyword>
<evidence type="ECO:0000256" key="4">
    <source>
        <dbReference type="ARBA" id="ARBA00022643"/>
    </source>
</evidence>
<dbReference type="PANTHER" id="PTHR22749:SF6">
    <property type="entry name" value="RIBOFLAVIN KINASE"/>
    <property type="match status" value="1"/>
</dbReference>
<dbReference type="Gene3D" id="2.40.30.30">
    <property type="entry name" value="Riboflavin kinase-like"/>
    <property type="match status" value="1"/>
</dbReference>
<keyword evidence="4 14" id="KW-0288">FMN</keyword>
<comment type="catalytic activity">
    <reaction evidence="12 14">
        <text>riboflavin + ATP = FMN + ADP + H(+)</text>
        <dbReference type="Rhea" id="RHEA:14357"/>
        <dbReference type="ChEBI" id="CHEBI:15378"/>
        <dbReference type="ChEBI" id="CHEBI:30616"/>
        <dbReference type="ChEBI" id="CHEBI:57986"/>
        <dbReference type="ChEBI" id="CHEBI:58210"/>
        <dbReference type="ChEBI" id="CHEBI:456216"/>
        <dbReference type="EC" id="2.7.1.26"/>
    </reaction>
</comment>
<evidence type="ECO:0000256" key="14">
    <source>
        <dbReference type="PIRNR" id="PIRNR004491"/>
    </source>
</evidence>
<keyword evidence="10 14" id="KW-0067">ATP-binding</keyword>
<keyword evidence="9 14" id="KW-0274">FAD</keyword>
<keyword evidence="11" id="KW-0511">Multifunctional enzyme</keyword>
<dbReference type="Pfam" id="PF01687">
    <property type="entry name" value="Flavokinase"/>
    <property type="match status" value="1"/>
</dbReference>
<dbReference type="SMART" id="SM00904">
    <property type="entry name" value="Flavokinase"/>
    <property type="match status" value="1"/>
</dbReference>
<dbReference type="InterPro" id="IPR023465">
    <property type="entry name" value="Riboflavin_kinase_dom_sf"/>
</dbReference>
<dbReference type="Proteomes" id="UP001593833">
    <property type="component" value="Unassembled WGS sequence"/>
</dbReference>
<dbReference type="EMBL" id="JBHPKH010000185">
    <property type="protein sequence ID" value="MFC1573490.1"/>
    <property type="molecule type" value="Genomic_DNA"/>
</dbReference>
<evidence type="ECO:0000256" key="13">
    <source>
        <dbReference type="ARBA" id="ARBA00049494"/>
    </source>
</evidence>
<dbReference type="GO" id="GO:0003919">
    <property type="term" value="F:FMN adenylyltransferase activity"/>
    <property type="evidence" value="ECO:0007669"/>
    <property type="project" value="UniProtKB-EC"/>
</dbReference>
<dbReference type="InterPro" id="IPR014729">
    <property type="entry name" value="Rossmann-like_a/b/a_fold"/>
</dbReference>
<evidence type="ECO:0000256" key="11">
    <source>
        <dbReference type="ARBA" id="ARBA00023268"/>
    </source>
</evidence>
<dbReference type="NCBIfam" id="TIGR00083">
    <property type="entry name" value="ribF"/>
    <property type="match status" value="1"/>
</dbReference>
<keyword evidence="8 14" id="KW-0418">Kinase</keyword>
<dbReference type="InterPro" id="IPR015864">
    <property type="entry name" value="FAD_synthase"/>
</dbReference>
<evidence type="ECO:0000256" key="8">
    <source>
        <dbReference type="ARBA" id="ARBA00022777"/>
    </source>
</evidence>
<accession>A0ABV6YMF0</accession>
<evidence type="ECO:0000313" key="17">
    <source>
        <dbReference type="Proteomes" id="UP001593833"/>
    </source>
</evidence>
<evidence type="ECO:0000259" key="15">
    <source>
        <dbReference type="SMART" id="SM00904"/>
    </source>
</evidence>
<dbReference type="InterPro" id="IPR004821">
    <property type="entry name" value="Cyt_trans-like"/>
</dbReference>
<comment type="caution">
    <text evidence="16">The sequence shown here is derived from an EMBL/GenBank/DDBJ whole genome shotgun (WGS) entry which is preliminary data.</text>
</comment>
<comment type="pathway">
    <text evidence="1 14">Cofactor biosynthesis; FAD biosynthesis; FAD from FMN: step 1/1.</text>
</comment>
<dbReference type="InterPro" id="IPR015865">
    <property type="entry name" value="Riboflavin_kinase_bac/euk"/>
</dbReference>
<dbReference type="SUPFAM" id="SSF82114">
    <property type="entry name" value="Riboflavin kinase-like"/>
    <property type="match status" value="1"/>
</dbReference>
<keyword evidence="6 14" id="KW-0548">Nucleotidyltransferase</keyword>
<evidence type="ECO:0000256" key="9">
    <source>
        <dbReference type="ARBA" id="ARBA00022827"/>
    </source>
</evidence>
<comment type="similarity">
    <text evidence="14">Belongs to the ribF family.</text>
</comment>
<dbReference type="GO" id="GO:0008531">
    <property type="term" value="F:riboflavin kinase activity"/>
    <property type="evidence" value="ECO:0007669"/>
    <property type="project" value="UniProtKB-EC"/>
</dbReference>
<dbReference type="InterPro" id="IPR002606">
    <property type="entry name" value="Riboflavin_kinase_bac"/>
</dbReference>
<feature type="domain" description="Riboflavin kinase" evidence="15">
    <location>
        <begin position="178"/>
        <end position="305"/>
    </location>
</feature>
<proteinExistence type="inferred from homology"/>
<dbReference type="InterPro" id="IPR023468">
    <property type="entry name" value="Riboflavin_kinase"/>
</dbReference>
<keyword evidence="7 14" id="KW-0547">Nucleotide-binding</keyword>
<dbReference type="Gene3D" id="3.40.50.620">
    <property type="entry name" value="HUPs"/>
    <property type="match status" value="1"/>
</dbReference>
<dbReference type="EC" id="2.7.1.26" evidence="14"/>
<evidence type="ECO:0000256" key="7">
    <source>
        <dbReference type="ARBA" id="ARBA00022741"/>
    </source>
</evidence>
<evidence type="ECO:0000256" key="2">
    <source>
        <dbReference type="ARBA" id="ARBA00005201"/>
    </source>
</evidence>
<dbReference type="PANTHER" id="PTHR22749">
    <property type="entry name" value="RIBOFLAVIN KINASE/FMN ADENYLYLTRANSFERASE"/>
    <property type="match status" value="1"/>
</dbReference>
<organism evidence="16 17">
    <name type="scientific">Eiseniibacteriota bacterium</name>
    <dbReference type="NCBI Taxonomy" id="2212470"/>
    <lineage>
        <taxon>Bacteria</taxon>
        <taxon>Candidatus Eiseniibacteriota</taxon>
    </lineage>
</organism>
<dbReference type="CDD" id="cd02064">
    <property type="entry name" value="FAD_synthetase_N"/>
    <property type="match status" value="1"/>
</dbReference>
<evidence type="ECO:0000256" key="1">
    <source>
        <dbReference type="ARBA" id="ARBA00004726"/>
    </source>
</evidence>
<dbReference type="SUPFAM" id="SSF52374">
    <property type="entry name" value="Nucleotidylyl transferase"/>
    <property type="match status" value="1"/>
</dbReference>
<comment type="pathway">
    <text evidence="2 14">Cofactor biosynthesis; FMN biosynthesis; FMN from riboflavin (ATP route): step 1/1.</text>
</comment>
<dbReference type="Pfam" id="PF06574">
    <property type="entry name" value="FAD_syn"/>
    <property type="match status" value="1"/>
</dbReference>
<comment type="catalytic activity">
    <reaction evidence="13 14">
        <text>FMN + ATP + H(+) = FAD + diphosphate</text>
        <dbReference type="Rhea" id="RHEA:17237"/>
        <dbReference type="ChEBI" id="CHEBI:15378"/>
        <dbReference type="ChEBI" id="CHEBI:30616"/>
        <dbReference type="ChEBI" id="CHEBI:33019"/>
        <dbReference type="ChEBI" id="CHEBI:57692"/>
        <dbReference type="ChEBI" id="CHEBI:58210"/>
        <dbReference type="EC" id="2.7.7.2"/>
    </reaction>
</comment>
<gene>
    <name evidence="16" type="primary">ribF</name>
    <name evidence="16" type="ORF">ACFL6M_07840</name>
</gene>
<evidence type="ECO:0000256" key="10">
    <source>
        <dbReference type="ARBA" id="ARBA00022840"/>
    </source>
</evidence>
<protein>
    <recommendedName>
        <fullName evidence="14">Riboflavin biosynthesis protein</fullName>
    </recommendedName>
    <domain>
        <recommendedName>
            <fullName evidence="14">Riboflavin kinase</fullName>
            <ecNumber evidence="14">2.7.1.26</ecNumber>
        </recommendedName>
        <alternativeName>
            <fullName evidence="14">Flavokinase</fullName>
        </alternativeName>
    </domain>
    <domain>
        <recommendedName>
            <fullName evidence="14">FMN adenylyltransferase</fullName>
            <ecNumber evidence="14">2.7.7.2</ecNumber>
        </recommendedName>
        <alternativeName>
            <fullName evidence="14">FAD pyrophosphorylase</fullName>
        </alternativeName>
        <alternativeName>
            <fullName evidence="14">FAD synthase</fullName>
        </alternativeName>
    </domain>
</protein>
<dbReference type="PIRSF" id="PIRSF004491">
    <property type="entry name" value="FAD_Synth"/>
    <property type="match status" value="1"/>
</dbReference>
<evidence type="ECO:0000256" key="6">
    <source>
        <dbReference type="ARBA" id="ARBA00022695"/>
    </source>
</evidence>